<organism evidence="1 2">
    <name type="scientific">Aspergillus fumigatus</name>
    <name type="common">Neosartorya fumigata</name>
    <dbReference type="NCBI Taxonomy" id="746128"/>
    <lineage>
        <taxon>Eukaryota</taxon>
        <taxon>Fungi</taxon>
        <taxon>Dikarya</taxon>
        <taxon>Ascomycota</taxon>
        <taxon>Pezizomycotina</taxon>
        <taxon>Eurotiomycetes</taxon>
        <taxon>Eurotiomycetidae</taxon>
        <taxon>Eurotiales</taxon>
        <taxon>Aspergillaceae</taxon>
        <taxon>Aspergillus</taxon>
        <taxon>Aspergillus subgen. Fumigati</taxon>
    </lineage>
</organism>
<sequence length="119" mass="13399">MAAHTPEFACIVFKFDGYQVIATKHRGYDLNWHQFDFVLPSVRLKFEPLPSCPPMNDVAWEICAAENPDTKALECSSYVYNFIMMRVGKGHIRGPVDELTEHLHTSPGAASAELSRAMK</sequence>
<dbReference type="Proteomes" id="UP000813423">
    <property type="component" value="Unassembled WGS sequence"/>
</dbReference>
<protein>
    <submittedName>
        <fullName evidence="1">Uncharacterized protein</fullName>
    </submittedName>
</protein>
<accession>A0A9P8N955</accession>
<comment type="caution">
    <text evidence="1">The sequence shown here is derived from an EMBL/GenBank/DDBJ whole genome shotgun (WGS) entry which is preliminary data.</text>
</comment>
<evidence type="ECO:0000313" key="1">
    <source>
        <dbReference type="EMBL" id="KAH1893703.1"/>
    </source>
</evidence>
<gene>
    <name evidence="1" type="ORF">KXV57_002762</name>
</gene>
<proteinExistence type="predicted"/>
<reference evidence="1" key="1">
    <citation type="submission" date="2021-08" db="EMBL/GenBank/DDBJ databases">
        <title>Global Aspergillus fumigatus from environmental and clinical sources.</title>
        <authorList>
            <person name="Barber A."/>
            <person name="Sae-Ong T."/>
        </authorList>
    </citation>
    <scope>NUCLEOTIDE SEQUENCE</scope>
    <source>
        <strain evidence="1">NRZ-2016-071</strain>
    </source>
</reference>
<evidence type="ECO:0000313" key="2">
    <source>
        <dbReference type="Proteomes" id="UP000813423"/>
    </source>
</evidence>
<dbReference type="AlphaFoldDB" id="A0A9P8N955"/>
<name>A0A9P8N955_ASPFM</name>
<dbReference type="EMBL" id="JAIBSC010000175">
    <property type="protein sequence ID" value="KAH1893703.1"/>
    <property type="molecule type" value="Genomic_DNA"/>
</dbReference>